<proteinExistence type="predicted"/>
<dbReference type="AlphaFoldDB" id="A0A380Z459"/>
<dbReference type="EMBL" id="UFSW01000004">
    <property type="protein sequence ID" value="SUV41036.1"/>
    <property type="molecule type" value="Genomic_DNA"/>
</dbReference>
<dbReference type="RefSeq" id="WP_181893878.1">
    <property type="nucleotide sequence ID" value="NZ_UFSW01000004.1"/>
</dbReference>
<organism evidence="1 2">
    <name type="scientific">Avibacterium paragallinarum</name>
    <name type="common">Haemophilus gallinarum</name>
    <dbReference type="NCBI Taxonomy" id="728"/>
    <lineage>
        <taxon>Bacteria</taxon>
        <taxon>Pseudomonadati</taxon>
        <taxon>Pseudomonadota</taxon>
        <taxon>Gammaproteobacteria</taxon>
        <taxon>Pasteurellales</taxon>
        <taxon>Pasteurellaceae</taxon>
        <taxon>Avibacterium</taxon>
    </lineage>
</organism>
<accession>A0A380Z459</accession>
<name>A0A380Z459_AVIPA</name>
<sequence>MRSPYSGIHQIHQMPIFVEGALTYGKFKHLVAQQHYQQNFLATSIESGYRYQK</sequence>
<evidence type="ECO:0000313" key="1">
    <source>
        <dbReference type="EMBL" id="SUV41036.1"/>
    </source>
</evidence>
<dbReference type="Proteomes" id="UP000254620">
    <property type="component" value="Unassembled WGS sequence"/>
</dbReference>
<reference evidence="1 2" key="1">
    <citation type="submission" date="2018-06" db="EMBL/GenBank/DDBJ databases">
        <authorList>
            <consortium name="Pathogen Informatics"/>
            <person name="Doyle S."/>
        </authorList>
    </citation>
    <scope>NUCLEOTIDE SEQUENCE [LARGE SCALE GENOMIC DNA]</scope>
    <source>
        <strain evidence="1 2">NCTC10926</strain>
    </source>
</reference>
<protein>
    <submittedName>
        <fullName evidence="1">Uncharacterized protein</fullName>
    </submittedName>
</protein>
<gene>
    <name evidence="1" type="ORF">NCTC10926_03096</name>
</gene>
<evidence type="ECO:0000313" key="2">
    <source>
        <dbReference type="Proteomes" id="UP000254620"/>
    </source>
</evidence>